<dbReference type="InterPro" id="IPR056656">
    <property type="entry name" value="DUF7754"/>
</dbReference>
<keyword evidence="3" id="KW-1185">Reference proteome</keyword>
<dbReference type="SUPFAM" id="SSF54695">
    <property type="entry name" value="POZ domain"/>
    <property type="match status" value="1"/>
</dbReference>
<gene>
    <name evidence="2 4 5" type="ORF">SRAE_2000109400</name>
</gene>
<dbReference type="Pfam" id="PF24937">
    <property type="entry name" value="DUF7754"/>
    <property type="match status" value="1"/>
</dbReference>
<name>A0A090L9G0_STRRB</name>
<proteinExistence type="predicted"/>
<evidence type="ECO:0000313" key="5">
    <source>
        <dbReference type="WormBase" id="SRAE_2000109400"/>
    </source>
</evidence>
<dbReference type="InterPro" id="IPR056659">
    <property type="entry name" value="DUF7757"/>
</dbReference>
<dbReference type="InterPro" id="IPR011333">
    <property type="entry name" value="SKP1/BTB/POZ_sf"/>
</dbReference>
<dbReference type="AlphaFoldDB" id="A0A090L9G0"/>
<reference evidence="4" key="2">
    <citation type="submission" date="2020-12" db="UniProtKB">
        <authorList>
            <consortium name="WormBaseParasite"/>
        </authorList>
    </citation>
    <scope>IDENTIFICATION</scope>
</reference>
<dbReference type="Pfam" id="PF00651">
    <property type="entry name" value="BTB"/>
    <property type="match status" value="1"/>
</dbReference>
<dbReference type="Gene3D" id="3.30.710.10">
    <property type="entry name" value="Potassium Channel Kv1.1, Chain A"/>
    <property type="match status" value="1"/>
</dbReference>
<dbReference type="InterPro" id="IPR000210">
    <property type="entry name" value="BTB/POZ_dom"/>
</dbReference>
<dbReference type="Pfam" id="PF24941">
    <property type="entry name" value="DUF7757"/>
    <property type="match status" value="1"/>
</dbReference>
<evidence type="ECO:0000259" key="1">
    <source>
        <dbReference type="PROSITE" id="PS50097"/>
    </source>
</evidence>
<sequence length="465" mass="53373">MSRNIDMSTFSVSTAPEWDAEFKSSVVYSSITKGLFKNMTITLKNGAELTVRKLLNKGEKKVMFLLDEAILTLEEIIDENNCEALKVNISSRFKNTKVFFNFKATLKAFGDSSATEKKFDCQFGVGDIDENSVPYLFYISPKTVTYISSNENGENVTTITKSMGLFSKLGIKLVDGEDIYCMEPFDTPDTEIVFKLCQANIVLNLKKDQNNLECLEMNVVPKSPNIELLYKIQINLQSYNYDDSFSKDYTCIFDLGTRIFPHPIFFGSELEKKFIQLNIDVIHKKIDHLPLYNDGDLQLIFDNGDILYTNKHILYQESPYFAELLKDQLKNSQPIVINIPNLSSDSFKELLNHVYMNNRSASIHFSDVTKTAIQFNFPSILHKLAIYLIMDEQFPWLDKIKNAIRLNLFNAVVLLSLQASRNGTWEHILASGIDPITEFGYDVYEQYIKPQILRGKEELIKENFF</sequence>
<dbReference type="WormBase" id="SRAE_2000109400">
    <property type="protein sequence ID" value="SRP01844"/>
    <property type="gene ID" value="WBGene00261296"/>
</dbReference>
<dbReference type="CTD" id="36378790"/>
<dbReference type="GeneID" id="36378790"/>
<organism evidence="2">
    <name type="scientific">Strongyloides ratti</name>
    <name type="common">Parasitic roundworm</name>
    <dbReference type="NCBI Taxonomy" id="34506"/>
    <lineage>
        <taxon>Eukaryota</taxon>
        <taxon>Metazoa</taxon>
        <taxon>Ecdysozoa</taxon>
        <taxon>Nematoda</taxon>
        <taxon>Chromadorea</taxon>
        <taxon>Rhabditida</taxon>
        <taxon>Tylenchina</taxon>
        <taxon>Panagrolaimomorpha</taxon>
        <taxon>Strongyloidoidea</taxon>
        <taxon>Strongyloididae</taxon>
        <taxon>Strongyloides</taxon>
    </lineage>
</organism>
<evidence type="ECO:0000313" key="3">
    <source>
        <dbReference type="Proteomes" id="UP000035682"/>
    </source>
</evidence>
<dbReference type="PROSITE" id="PS50097">
    <property type="entry name" value="BTB"/>
    <property type="match status" value="1"/>
</dbReference>
<dbReference type="RefSeq" id="XP_024505626.1">
    <property type="nucleotide sequence ID" value="XM_024652005.1"/>
</dbReference>
<dbReference type="Pfam" id="PF24939">
    <property type="entry name" value="DUF7756"/>
    <property type="match status" value="1"/>
</dbReference>
<evidence type="ECO:0000313" key="2">
    <source>
        <dbReference type="EMBL" id="CEF66426.1"/>
    </source>
</evidence>
<evidence type="ECO:0000313" key="4">
    <source>
        <dbReference type="WBParaSite" id="SRAE_2000109400.1"/>
    </source>
</evidence>
<dbReference type="Proteomes" id="UP000035682">
    <property type="component" value="Unplaced"/>
</dbReference>
<protein>
    <submittedName>
        <fullName evidence="2 4">BTB/POZ-like domain and BTB/POZ fold domain and BTB/POZ domain-containing protein</fullName>
    </submittedName>
</protein>
<dbReference type="OrthoDB" id="5787168at2759"/>
<reference evidence="2 3" key="1">
    <citation type="submission" date="2014-09" db="EMBL/GenBank/DDBJ databases">
        <authorList>
            <person name="Martin A.A."/>
        </authorList>
    </citation>
    <scope>NUCLEOTIDE SEQUENCE</scope>
    <source>
        <strain evidence="3">ED321</strain>
        <strain evidence="2">ED321 Heterogonic</strain>
    </source>
</reference>
<dbReference type="WBParaSite" id="SRAE_2000109400.1">
    <property type="protein sequence ID" value="SRAE_2000109400.1"/>
    <property type="gene ID" value="WBGene00261296"/>
</dbReference>
<dbReference type="EMBL" id="LN609529">
    <property type="protein sequence ID" value="CEF66426.1"/>
    <property type="molecule type" value="Genomic_DNA"/>
</dbReference>
<dbReference type="InterPro" id="IPR056658">
    <property type="entry name" value="DUF7756"/>
</dbReference>
<dbReference type="CDD" id="cd18186">
    <property type="entry name" value="BTB_POZ_ZBTB_KLHL-like"/>
    <property type="match status" value="1"/>
</dbReference>
<feature type="domain" description="BTB" evidence="1">
    <location>
        <begin position="295"/>
        <end position="363"/>
    </location>
</feature>
<accession>A0A090L9G0</accession>